<organism evidence="2 3">
    <name type="scientific">Vibrio owensii</name>
    <dbReference type="NCBI Taxonomy" id="696485"/>
    <lineage>
        <taxon>Bacteria</taxon>
        <taxon>Pseudomonadati</taxon>
        <taxon>Pseudomonadota</taxon>
        <taxon>Gammaproteobacteria</taxon>
        <taxon>Vibrionales</taxon>
        <taxon>Vibrionaceae</taxon>
        <taxon>Vibrio</taxon>
    </lineage>
</organism>
<sequence>MRHLLLLAIALTSTSAYAGYVYKDYAGLRDTFEVHKQSINTKINDANKRYISSLNQYRQCSSEKWRVAFTTVIPEIDQRRLELDKYKRTALTQSGKLNTEWLKMAKAHGISQTPAESDISDFYYWYKNHIELAKQGPMHELEIYTIALSKLSGTYETMAAACSGDPKAAQSYDLVESGIRGLLDEVFSLIGMT</sequence>
<name>A0AAU9Q201_9VIBR</name>
<evidence type="ECO:0000256" key="1">
    <source>
        <dbReference type="SAM" id="SignalP"/>
    </source>
</evidence>
<evidence type="ECO:0000313" key="3">
    <source>
        <dbReference type="Proteomes" id="UP001295420"/>
    </source>
</evidence>
<feature type="chain" id="PRO_5043482476" description="ATPase" evidence="1">
    <location>
        <begin position="19"/>
        <end position="193"/>
    </location>
</feature>
<evidence type="ECO:0008006" key="4">
    <source>
        <dbReference type="Google" id="ProtNLM"/>
    </source>
</evidence>
<dbReference type="EMBL" id="CAKMTQ010000008">
    <property type="protein sequence ID" value="CAH1523593.1"/>
    <property type="molecule type" value="Genomic_DNA"/>
</dbReference>
<comment type="caution">
    <text evidence="2">The sequence shown here is derived from an EMBL/GenBank/DDBJ whole genome shotgun (WGS) entry which is preliminary data.</text>
</comment>
<feature type="signal peptide" evidence="1">
    <location>
        <begin position="1"/>
        <end position="18"/>
    </location>
</feature>
<proteinExistence type="predicted"/>
<dbReference type="Proteomes" id="UP001295420">
    <property type="component" value="Unassembled WGS sequence"/>
</dbReference>
<keyword evidence="1" id="KW-0732">Signal</keyword>
<accession>A0AAU9Q201</accession>
<dbReference type="RefSeq" id="WP_138937952.1">
    <property type="nucleotide sequence ID" value="NZ_CAKMTQ010000008.1"/>
</dbReference>
<dbReference type="AlphaFoldDB" id="A0AAU9Q201"/>
<protein>
    <recommendedName>
        <fullName evidence="4">ATPase</fullName>
    </recommendedName>
</protein>
<evidence type="ECO:0000313" key="2">
    <source>
        <dbReference type="EMBL" id="CAH1523593.1"/>
    </source>
</evidence>
<reference evidence="2" key="1">
    <citation type="submission" date="2022-01" db="EMBL/GenBank/DDBJ databases">
        <authorList>
            <person name="Lagorce A."/>
        </authorList>
    </citation>
    <scope>NUCLEOTIDE SEQUENCE</scope>
    <source>
        <strain evidence="2">Th15_F1_D04</strain>
    </source>
</reference>
<gene>
    <name evidence="2" type="ORF">THF1D04_160012</name>
</gene>